<feature type="transmembrane region" description="Helical" evidence="8">
    <location>
        <begin position="123"/>
        <end position="143"/>
    </location>
</feature>
<dbReference type="GO" id="GO:0007165">
    <property type="term" value="P:signal transduction"/>
    <property type="evidence" value="ECO:0007669"/>
    <property type="project" value="UniProtKB-KW"/>
</dbReference>
<dbReference type="Proteomes" id="UP000037069">
    <property type="component" value="Unassembled WGS sequence"/>
</dbReference>
<dbReference type="OrthoDB" id="6366728at2759"/>
<evidence type="ECO:0000256" key="5">
    <source>
        <dbReference type="ARBA" id="ARBA00023136"/>
    </source>
</evidence>
<dbReference type="GO" id="GO:0043025">
    <property type="term" value="C:neuronal cell body"/>
    <property type="evidence" value="ECO:0007669"/>
    <property type="project" value="TreeGrafter"/>
</dbReference>
<organism evidence="9 10">
    <name type="scientific">Lucilia cuprina</name>
    <name type="common">Green bottle fly</name>
    <name type="synonym">Australian sheep blowfly</name>
    <dbReference type="NCBI Taxonomy" id="7375"/>
    <lineage>
        <taxon>Eukaryota</taxon>
        <taxon>Metazoa</taxon>
        <taxon>Ecdysozoa</taxon>
        <taxon>Arthropoda</taxon>
        <taxon>Hexapoda</taxon>
        <taxon>Insecta</taxon>
        <taxon>Pterygota</taxon>
        <taxon>Neoptera</taxon>
        <taxon>Endopterygota</taxon>
        <taxon>Diptera</taxon>
        <taxon>Brachycera</taxon>
        <taxon>Muscomorpha</taxon>
        <taxon>Oestroidea</taxon>
        <taxon>Calliphoridae</taxon>
        <taxon>Luciliinae</taxon>
        <taxon>Lucilia</taxon>
    </lineage>
</organism>
<keyword evidence="4 8" id="KW-1133">Transmembrane helix</keyword>
<evidence type="ECO:0000256" key="2">
    <source>
        <dbReference type="ARBA" id="ARBA00022475"/>
    </source>
</evidence>
<gene>
    <name evidence="9" type="ORF">FF38_12869</name>
</gene>
<evidence type="ECO:0000313" key="10">
    <source>
        <dbReference type="Proteomes" id="UP000037069"/>
    </source>
</evidence>
<evidence type="ECO:0000256" key="4">
    <source>
        <dbReference type="ARBA" id="ARBA00022989"/>
    </source>
</evidence>
<reference evidence="9 10" key="1">
    <citation type="journal article" date="2015" name="Nat. Commun.">
        <title>Lucilia cuprina genome unlocks parasitic fly biology to underpin future interventions.</title>
        <authorList>
            <person name="Anstead C.A."/>
            <person name="Korhonen P.K."/>
            <person name="Young N.D."/>
            <person name="Hall R.S."/>
            <person name="Jex A.R."/>
            <person name="Murali S.C."/>
            <person name="Hughes D.S."/>
            <person name="Lee S.F."/>
            <person name="Perry T."/>
            <person name="Stroehlein A.J."/>
            <person name="Ansell B.R."/>
            <person name="Breugelmans B."/>
            <person name="Hofmann A."/>
            <person name="Qu J."/>
            <person name="Dugan S."/>
            <person name="Lee S.L."/>
            <person name="Chao H."/>
            <person name="Dinh H."/>
            <person name="Han Y."/>
            <person name="Doddapaneni H.V."/>
            <person name="Worley K.C."/>
            <person name="Muzny D.M."/>
            <person name="Ioannidis P."/>
            <person name="Waterhouse R.M."/>
            <person name="Zdobnov E.M."/>
            <person name="James P.J."/>
            <person name="Bagnall N.H."/>
            <person name="Kotze A.C."/>
            <person name="Gibbs R.A."/>
            <person name="Richards S."/>
            <person name="Batterham P."/>
            <person name="Gasser R.B."/>
        </authorList>
    </citation>
    <scope>NUCLEOTIDE SEQUENCE [LARGE SCALE GENOMIC DNA]</scope>
    <source>
        <strain evidence="9 10">LS</strain>
        <tissue evidence="9">Full body</tissue>
    </source>
</reference>
<evidence type="ECO:0000313" key="9">
    <source>
        <dbReference type="EMBL" id="KNC32871.1"/>
    </source>
</evidence>
<evidence type="ECO:0000256" key="6">
    <source>
        <dbReference type="ARBA" id="ARBA00023170"/>
    </source>
</evidence>
<feature type="transmembrane region" description="Helical" evidence="8">
    <location>
        <begin position="86"/>
        <end position="111"/>
    </location>
</feature>
<dbReference type="AlphaFoldDB" id="A0A0L0CKU8"/>
<sequence length="237" mass="28138">MLLLDNLLLSFLMMSLQLKSLEYGIYLQIIYIFLKHLLRNIKELKENIAKEPNRRVSLARIYSKTLKQNQIDLMEIWTLANKLEQYFAWPILLLFFYNGIDILTTTSWAYVQYVYETRLIYQIFRLTFIGVLLSNMLLLSYLAQKCINEYKKFSQLLNNFQLYPHDKEIILNVKEYSLQLMHQRLKFSCSGYMNIDLKNCGKVTLIILVYITILVQFKLSDVSEGAVRATKFIFGKY</sequence>
<keyword evidence="2" id="KW-1003">Cell membrane</keyword>
<dbReference type="PANTHER" id="PTHR21143">
    <property type="entry name" value="INVERTEBRATE GUSTATORY RECEPTOR"/>
    <property type="match status" value="1"/>
</dbReference>
<evidence type="ECO:0000256" key="1">
    <source>
        <dbReference type="ARBA" id="ARBA00004651"/>
    </source>
</evidence>
<dbReference type="GO" id="GO:0005886">
    <property type="term" value="C:plasma membrane"/>
    <property type="evidence" value="ECO:0007669"/>
    <property type="project" value="UniProtKB-SubCell"/>
</dbReference>
<comment type="subcellular location">
    <subcellularLocation>
        <location evidence="1">Cell membrane</location>
        <topology evidence="1">Multi-pass membrane protein</topology>
    </subcellularLocation>
</comment>
<dbReference type="OMA" id="IWCTTEE"/>
<evidence type="ECO:0000256" key="3">
    <source>
        <dbReference type="ARBA" id="ARBA00022692"/>
    </source>
</evidence>
<accession>A0A0L0CKU8</accession>
<feature type="transmembrane region" description="Helical" evidence="8">
    <location>
        <begin position="20"/>
        <end position="38"/>
    </location>
</feature>
<evidence type="ECO:0000256" key="8">
    <source>
        <dbReference type="SAM" id="Phobius"/>
    </source>
</evidence>
<dbReference type="Pfam" id="PF08395">
    <property type="entry name" value="7tm_7"/>
    <property type="match status" value="1"/>
</dbReference>
<keyword evidence="6 9" id="KW-0675">Receptor</keyword>
<comment type="caution">
    <text evidence="9">The sequence shown here is derived from an EMBL/GenBank/DDBJ whole genome shotgun (WGS) entry which is preliminary data.</text>
</comment>
<dbReference type="PANTHER" id="PTHR21143:SF131">
    <property type="entry name" value="GUSTATORY AND ODORANT RECEPTOR 63A-RELATED"/>
    <property type="match status" value="1"/>
</dbReference>
<keyword evidence="5 8" id="KW-0472">Membrane</keyword>
<dbReference type="GO" id="GO:0030425">
    <property type="term" value="C:dendrite"/>
    <property type="evidence" value="ECO:0007669"/>
    <property type="project" value="TreeGrafter"/>
</dbReference>
<proteinExistence type="predicted"/>
<keyword evidence="7" id="KW-0807">Transducer</keyword>
<protein>
    <submittedName>
        <fullName evidence="9">Putative gustatory receptor 98b</fullName>
    </submittedName>
</protein>
<name>A0A0L0CKU8_LUCCU</name>
<evidence type="ECO:0000256" key="7">
    <source>
        <dbReference type="ARBA" id="ARBA00023224"/>
    </source>
</evidence>
<dbReference type="GO" id="GO:0030424">
    <property type="term" value="C:axon"/>
    <property type="evidence" value="ECO:0007669"/>
    <property type="project" value="TreeGrafter"/>
</dbReference>
<dbReference type="InterPro" id="IPR013604">
    <property type="entry name" value="7TM_chemorcpt"/>
</dbReference>
<keyword evidence="10" id="KW-1185">Reference proteome</keyword>
<keyword evidence="3 8" id="KW-0812">Transmembrane</keyword>
<dbReference type="GO" id="GO:0033041">
    <property type="term" value="F:sweet taste receptor activity"/>
    <property type="evidence" value="ECO:0007669"/>
    <property type="project" value="TreeGrafter"/>
</dbReference>
<dbReference type="EMBL" id="JRES01000263">
    <property type="protein sequence ID" value="KNC32871.1"/>
    <property type="molecule type" value="Genomic_DNA"/>
</dbReference>